<dbReference type="Gene3D" id="3.20.20.190">
    <property type="entry name" value="Phosphatidylinositol (PI) phosphodiesterase"/>
    <property type="match status" value="1"/>
</dbReference>
<evidence type="ECO:0000259" key="2">
    <source>
        <dbReference type="Pfam" id="PF16387"/>
    </source>
</evidence>
<evidence type="ECO:0000259" key="1">
    <source>
        <dbReference type="Pfam" id="PF03009"/>
    </source>
</evidence>
<feature type="domain" description="DUF4996" evidence="2">
    <location>
        <begin position="174"/>
        <end position="278"/>
    </location>
</feature>
<dbReference type="InterPro" id="IPR030395">
    <property type="entry name" value="GP_PDE_dom"/>
</dbReference>
<organism evidence="3 4">
    <name type="scientific">Paenibacillus monticola</name>
    <dbReference type="NCBI Taxonomy" id="2666075"/>
    <lineage>
        <taxon>Bacteria</taxon>
        <taxon>Bacillati</taxon>
        <taxon>Bacillota</taxon>
        <taxon>Bacilli</taxon>
        <taxon>Bacillales</taxon>
        <taxon>Paenibacillaceae</taxon>
        <taxon>Paenibacillus</taxon>
    </lineage>
</organism>
<reference evidence="3 4" key="1">
    <citation type="submission" date="2019-11" db="EMBL/GenBank/DDBJ databases">
        <title>Paenibacillus monticola sp. nov., a novel PGPR strain isolated from mountain sample in China.</title>
        <authorList>
            <person name="Zhao Q."/>
            <person name="Li H.-P."/>
            <person name="Zhang J.-L."/>
        </authorList>
    </citation>
    <scope>NUCLEOTIDE SEQUENCE [LARGE SCALE GENOMIC DNA]</scope>
    <source>
        <strain evidence="3 4">LC-T2</strain>
    </source>
</reference>
<dbReference type="InterPro" id="IPR032160">
    <property type="entry name" value="DUF4996"/>
</dbReference>
<dbReference type="RefSeq" id="WP_154117335.1">
    <property type="nucleotide sequence ID" value="NZ_WJXB01000002.1"/>
</dbReference>
<keyword evidence="4" id="KW-1185">Reference proteome</keyword>
<dbReference type="AlphaFoldDB" id="A0A7X2H2F1"/>
<protein>
    <submittedName>
        <fullName evidence="3">Glycerophosphodiester phosphodiesterase</fullName>
    </submittedName>
</protein>
<evidence type="ECO:0000313" key="4">
    <source>
        <dbReference type="Proteomes" id="UP000463051"/>
    </source>
</evidence>
<dbReference type="SUPFAM" id="SSF51695">
    <property type="entry name" value="PLC-like phosphodiesterases"/>
    <property type="match status" value="1"/>
</dbReference>
<comment type="caution">
    <text evidence="3">The sequence shown here is derived from an EMBL/GenBank/DDBJ whole genome shotgun (WGS) entry which is preliminary data.</text>
</comment>
<evidence type="ECO:0000313" key="3">
    <source>
        <dbReference type="EMBL" id="MRN52294.1"/>
    </source>
</evidence>
<dbReference type="PANTHER" id="PTHR46211:SF14">
    <property type="entry name" value="GLYCEROPHOSPHODIESTER PHOSPHODIESTERASE"/>
    <property type="match status" value="1"/>
</dbReference>
<dbReference type="Pfam" id="PF03009">
    <property type="entry name" value="GDPD"/>
    <property type="match status" value="1"/>
</dbReference>
<proteinExistence type="predicted"/>
<dbReference type="PANTHER" id="PTHR46211">
    <property type="entry name" value="GLYCEROPHOSPHORYL DIESTER PHOSPHODIESTERASE"/>
    <property type="match status" value="1"/>
</dbReference>
<dbReference type="CDD" id="cd08566">
    <property type="entry name" value="GDPD_AtGDE_like"/>
    <property type="match status" value="1"/>
</dbReference>
<sequence length="303" mass="34156">MFGKAEFSDINRLFNQKFSDRGVLIAVHRGSPGGNIIENTIPAYKAALLQGGDLLEVDVAKSADGILYMFHDGGEPRLLGEPDNIATMDSSRIDQLPCLNNLLKPTNTRLERLEHILSYFKGDTIFNIDRAWFFWPELFEALDQVDMMNQIIIKGHVIKETLEMFNQHGNKYMFMPIIMSIEQIDMVLSYSNINLVGMELIVSSETDPLFQKEVIDRLHDLNLFVWANAITLDDETKLFGGLDDDISIIQSPELGWGKLLEKKIDIIQTDWPALLSAYRDQYLKAGGRTPAQNTAAGSATGNW</sequence>
<dbReference type="InterPro" id="IPR017946">
    <property type="entry name" value="PLC-like_Pdiesterase_TIM-brl"/>
</dbReference>
<gene>
    <name evidence="3" type="ORF">GJB61_04715</name>
</gene>
<dbReference type="GO" id="GO:0008081">
    <property type="term" value="F:phosphoric diester hydrolase activity"/>
    <property type="evidence" value="ECO:0007669"/>
    <property type="project" value="InterPro"/>
</dbReference>
<dbReference type="Pfam" id="PF16387">
    <property type="entry name" value="DUF4996"/>
    <property type="match status" value="1"/>
</dbReference>
<dbReference type="GO" id="GO:0006629">
    <property type="term" value="P:lipid metabolic process"/>
    <property type="evidence" value="ECO:0007669"/>
    <property type="project" value="InterPro"/>
</dbReference>
<dbReference type="Proteomes" id="UP000463051">
    <property type="component" value="Unassembled WGS sequence"/>
</dbReference>
<accession>A0A7X2H2F1</accession>
<dbReference type="EMBL" id="WJXB01000002">
    <property type="protein sequence ID" value="MRN52294.1"/>
    <property type="molecule type" value="Genomic_DNA"/>
</dbReference>
<name>A0A7X2H2F1_9BACL</name>
<feature type="domain" description="GP-PDE" evidence="1">
    <location>
        <begin position="28"/>
        <end position="147"/>
    </location>
</feature>